<dbReference type="GeneID" id="64600699"/>
<dbReference type="RefSeq" id="XP_041158088.1">
    <property type="nucleotide sequence ID" value="XM_041306935.1"/>
</dbReference>
<protein>
    <submittedName>
        <fullName evidence="1">Uncharacterized protein</fullName>
    </submittedName>
</protein>
<gene>
    <name evidence="1" type="ORF">HD556DRAFT_1445469</name>
</gene>
<sequence>MFGLAACTGSMSGVVAEAVEVRDNGGALGDLLGAASSTAETITEVPSGMDKAAAATVGDPVVGSAVGDEGGQFNVFVKSNQWVRLHFGSLSISACVG</sequence>
<proteinExistence type="predicted"/>
<accession>A0A9P7AK96</accession>
<evidence type="ECO:0000313" key="2">
    <source>
        <dbReference type="Proteomes" id="UP000719766"/>
    </source>
</evidence>
<dbReference type="AlphaFoldDB" id="A0A9P7AK96"/>
<dbReference type="Proteomes" id="UP000719766">
    <property type="component" value="Unassembled WGS sequence"/>
</dbReference>
<keyword evidence="2" id="KW-1185">Reference proteome</keyword>
<comment type="caution">
    <text evidence="1">The sequence shown here is derived from an EMBL/GenBank/DDBJ whole genome shotgun (WGS) entry which is preliminary data.</text>
</comment>
<organism evidence="1 2">
    <name type="scientific">Suillus plorans</name>
    <dbReference type="NCBI Taxonomy" id="116603"/>
    <lineage>
        <taxon>Eukaryota</taxon>
        <taxon>Fungi</taxon>
        <taxon>Dikarya</taxon>
        <taxon>Basidiomycota</taxon>
        <taxon>Agaricomycotina</taxon>
        <taxon>Agaricomycetes</taxon>
        <taxon>Agaricomycetidae</taxon>
        <taxon>Boletales</taxon>
        <taxon>Suillineae</taxon>
        <taxon>Suillaceae</taxon>
        <taxon>Suillus</taxon>
    </lineage>
</organism>
<name>A0A9P7AK96_9AGAM</name>
<dbReference type="EMBL" id="JABBWE010000044">
    <property type="protein sequence ID" value="KAG1791203.1"/>
    <property type="molecule type" value="Genomic_DNA"/>
</dbReference>
<reference evidence="1" key="1">
    <citation type="journal article" date="2020" name="New Phytol.">
        <title>Comparative genomics reveals dynamic genome evolution in host specialist ectomycorrhizal fungi.</title>
        <authorList>
            <person name="Lofgren L.A."/>
            <person name="Nguyen N.H."/>
            <person name="Vilgalys R."/>
            <person name="Ruytinx J."/>
            <person name="Liao H.L."/>
            <person name="Branco S."/>
            <person name="Kuo A."/>
            <person name="LaButti K."/>
            <person name="Lipzen A."/>
            <person name="Andreopoulos W."/>
            <person name="Pangilinan J."/>
            <person name="Riley R."/>
            <person name="Hundley H."/>
            <person name="Na H."/>
            <person name="Barry K."/>
            <person name="Grigoriev I.V."/>
            <person name="Stajich J.E."/>
            <person name="Kennedy P.G."/>
        </authorList>
    </citation>
    <scope>NUCLEOTIDE SEQUENCE</scope>
    <source>
        <strain evidence="1">S12</strain>
    </source>
</reference>
<evidence type="ECO:0000313" key="1">
    <source>
        <dbReference type="EMBL" id="KAG1791203.1"/>
    </source>
</evidence>